<accession>A0A0D2M666</accession>
<dbReference type="Proteomes" id="UP000054270">
    <property type="component" value="Unassembled WGS sequence"/>
</dbReference>
<evidence type="ECO:0000313" key="3">
    <source>
        <dbReference type="Proteomes" id="UP000054270"/>
    </source>
</evidence>
<evidence type="ECO:0000313" key="2">
    <source>
        <dbReference type="EMBL" id="KJA18643.1"/>
    </source>
</evidence>
<dbReference type="AlphaFoldDB" id="A0A0D2M666"/>
<dbReference type="EMBL" id="KN817586">
    <property type="protein sequence ID" value="KJA18643.1"/>
    <property type="molecule type" value="Genomic_DNA"/>
</dbReference>
<sequence>MLSVHRNVVRTYTPRGPRPPSSPRHYSSNSPPRYSYCPTAPRADTGAASPVKPEARAVVIFAHQFSFPTHYEHRFTVATLTNSLDALALRLLGGSSWVPRRRLRECSRTDSFTHLQMHVASSAFHPGGQRRHGDFPRVTRTRAWPFSDETFAWIVDIIADGRAGGHGVIGHRTIQISLSNILSTPALSSRAYSSARPLRRTLSQASSRRPSCTA</sequence>
<organism evidence="2 3">
    <name type="scientific">Hypholoma sublateritium (strain FD-334 SS-4)</name>
    <dbReference type="NCBI Taxonomy" id="945553"/>
    <lineage>
        <taxon>Eukaryota</taxon>
        <taxon>Fungi</taxon>
        <taxon>Dikarya</taxon>
        <taxon>Basidiomycota</taxon>
        <taxon>Agaricomycotina</taxon>
        <taxon>Agaricomycetes</taxon>
        <taxon>Agaricomycetidae</taxon>
        <taxon>Agaricales</taxon>
        <taxon>Agaricineae</taxon>
        <taxon>Strophariaceae</taxon>
        <taxon>Hypholoma</taxon>
    </lineage>
</organism>
<name>A0A0D2M666_HYPSF</name>
<evidence type="ECO:0000256" key="1">
    <source>
        <dbReference type="SAM" id="MobiDB-lite"/>
    </source>
</evidence>
<gene>
    <name evidence="2" type="ORF">HYPSUDRAFT_919242</name>
</gene>
<feature type="region of interest" description="Disordered" evidence="1">
    <location>
        <begin position="1"/>
        <end position="48"/>
    </location>
</feature>
<protein>
    <submittedName>
        <fullName evidence="2">Uncharacterized protein</fullName>
    </submittedName>
</protein>
<reference evidence="3" key="1">
    <citation type="submission" date="2014-04" db="EMBL/GenBank/DDBJ databases">
        <title>Evolutionary Origins and Diversification of the Mycorrhizal Mutualists.</title>
        <authorList>
            <consortium name="DOE Joint Genome Institute"/>
            <consortium name="Mycorrhizal Genomics Consortium"/>
            <person name="Kohler A."/>
            <person name="Kuo A."/>
            <person name="Nagy L.G."/>
            <person name="Floudas D."/>
            <person name="Copeland A."/>
            <person name="Barry K.W."/>
            <person name="Cichocki N."/>
            <person name="Veneault-Fourrey C."/>
            <person name="LaButti K."/>
            <person name="Lindquist E.A."/>
            <person name="Lipzen A."/>
            <person name="Lundell T."/>
            <person name="Morin E."/>
            <person name="Murat C."/>
            <person name="Riley R."/>
            <person name="Ohm R."/>
            <person name="Sun H."/>
            <person name="Tunlid A."/>
            <person name="Henrissat B."/>
            <person name="Grigoriev I.V."/>
            <person name="Hibbett D.S."/>
            <person name="Martin F."/>
        </authorList>
    </citation>
    <scope>NUCLEOTIDE SEQUENCE [LARGE SCALE GENOMIC DNA]</scope>
    <source>
        <strain evidence="3">FD-334 SS-4</strain>
    </source>
</reference>
<keyword evidence="3" id="KW-1185">Reference proteome</keyword>
<feature type="compositionally biased region" description="Low complexity" evidence="1">
    <location>
        <begin position="23"/>
        <end position="38"/>
    </location>
</feature>
<proteinExistence type="predicted"/>